<proteinExistence type="predicted"/>
<evidence type="ECO:0000313" key="1">
    <source>
        <dbReference type="EMBL" id="KAL3804881.1"/>
    </source>
</evidence>
<comment type="caution">
    <text evidence="1">The sequence shown here is derived from an EMBL/GenBank/DDBJ whole genome shotgun (WGS) entry which is preliminary data.</text>
</comment>
<dbReference type="Proteomes" id="UP001516023">
    <property type="component" value="Unassembled WGS sequence"/>
</dbReference>
<accession>A0ABD3R0N0</accession>
<dbReference type="EMBL" id="JABMIG020000005">
    <property type="protein sequence ID" value="KAL3804881.1"/>
    <property type="molecule type" value="Genomic_DNA"/>
</dbReference>
<evidence type="ECO:0000313" key="2">
    <source>
        <dbReference type="Proteomes" id="UP001516023"/>
    </source>
</evidence>
<keyword evidence="2" id="KW-1185">Reference proteome</keyword>
<protein>
    <recommendedName>
        <fullName evidence="3">Complex 1 LYR protein</fullName>
    </recommendedName>
</protein>
<reference evidence="1 2" key="1">
    <citation type="journal article" date="2020" name="G3 (Bethesda)">
        <title>Improved Reference Genome for Cyclotella cryptica CCMP332, a Model for Cell Wall Morphogenesis, Salinity Adaptation, and Lipid Production in Diatoms (Bacillariophyta).</title>
        <authorList>
            <person name="Roberts W.R."/>
            <person name="Downey K.M."/>
            <person name="Ruck E.C."/>
            <person name="Traller J.C."/>
            <person name="Alverson A.J."/>
        </authorList>
    </citation>
    <scope>NUCLEOTIDE SEQUENCE [LARGE SCALE GENOMIC DNA]</scope>
    <source>
        <strain evidence="1 2">CCMP332</strain>
    </source>
</reference>
<dbReference type="AlphaFoldDB" id="A0ABD3R0N0"/>
<organism evidence="1 2">
    <name type="scientific">Cyclotella cryptica</name>
    <dbReference type="NCBI Taxonomy" id="29204"/>
    <lineage>
        <taxon>Eukaryota</taxon>
        <taxon>Sar</taxon>
        <taxon>Stramenopiles</taxon>
        <taxon>Ochrophyta</taxon>
        <taxon>Bacillariophyta</taxon>
        <taxon>Coscinodiscophyceae</taxon>
        <taxon>Thalassiosirophycidae</taxon>
        <taxon>Stephanodiscales</taxon>
        <taxon>Stephanodiscaceae</taxon>
        <taxon>Cyclotella</taxon>
    </lineage>
</organism>
<name>A0ABD3R0N0_9STRA</name>
<sequence>MTATSSPPLHVLRGILRHLKKTLPPSSTPTNDLTLREHILSQYRASRDLPPEKSSALRAMAYDYYVLKTDLAERARLHELDAGADVKLSPKELSRRAAARAGLQLPKLDEWT</sequence>
<gene>
    <name evidence="1" type="ORF">HJC23_006653</name>
</gene>
<evidence type="ECO:0008006" key="3">
    <source>
        <dbReference type="Google" id="ProtNLM"/>
    </source>
</evidence>